<feature type="transmembrane region" description="Helical" evidence="1">
    <location>
        <begin position="12"/>
        <end position="38"/>
    </location>
</feature>
<dbReference type="EMBL" id="JAPFFF010000003">
    <property type="protein sequence ID" value="KAK8894984.1"/>
    <property type="molecule type" value="Genomic_DNA"/>
</dbReference>
<keyword evidence="1" id="KW-1133">Transmembrane helix</keyword>
<proteinExistence type="predicted"/>
<reference evidence="2 3" key="1">
    <citation type="submission" date="2024-04" db="EMBL/GenBank/DDBJ databases">
        <title>Tritrichomonas musculus Genome.</title>
        <authorList>
            <person name="Alves-Ferreira E."/>
            <person name="Grigg M."/>
            <person name="Lorenzi H."/>
            <person name="Galac M."/>
        </authorList>
    </citation>
    <scope>NUCLEOTIDE SEQUENCE [LARGE SCALE GENOMIC DNA]</scope>
    <source>
        <strain evidence="2 3">EAF2021</strain>
    </source>
</reference>
<sequence length="205" mass="22866">MGSFTPCSFILMIFIFFFGAVGVISLVAAIVCSIIYALKFKDVIPISCNPTNFGLAISLTIIIILFFVLLLAAFIITKKYEKLKLTIIFLGISLLPFIALFIILILIPYFSSDKKIKQTLPSIIQKFLESDSNCLGDFTKIHTCNTLSNCTISAEEIIKKKYRPIMKSSIILVSITDGSILLMILLLIFFFAPCPCGPVHDMNRF</sequence>
<protein>
    <recommendedName>
        <fullName evidence="4">Tetraspanin family protein</fullName>
    </recommendedName>
</protein>
<keyword evidence="1" id="KW-0472">Membrane</keyword>
<accession>A0ABR2KV44</accession>
<feature type="transmembrane region" description="Helical" evidence="1">
    <location>
        <begin position="169"/>
        <end position="192"/>
    </location>
</feature>
<feature type="transmembrane region" description="Helical" evidence="1">
    <location>
        <begin position="50"/>
        <end position="75"/>
    </location>
</feature>
<evidence type="ECO:0008006" key="4">
    <source>
        <dbReference type="Google" id="ProtNLM"/>
    </source>
</evidence>
<keyword evidence="3" id="KW-1185">Reference proteome</keyword>
<evidence type="ECO:0000313" key="3">
    <source>
        <dbReference type="Proteomes" id="UP001470230"/>
    </source>
</evidence>
<gene>
    <name evidence="2" type="ORF">M9Y10_023426</name>
</gene>
<organism evidence="2 3">
    <name type="scientific">Tritrichomonas musculus</name>
    <dbReference type="NCBI Taxonomy" id="1915356"/>
    <lineage>
        <taxon>Eukaryota</taxon>
        <taxon>Metamonada</taxon>
        <taxon>Parabasalia</taxon>
        <taxon>Tritrichomonadida</taxon>
        <taxon>Tritrichomonadidae</taxon>
        <taxon>Tritrichomonas</taxon>
    </lineage>
</organism>
<evidence type="ECO:0000256" key="1">
    <source>
        <dbReference type="SAM" id="Phobius"/>
    </source>
</evidence>
<feature type="transmembrane region" description="Helical" evidence="1">
    <location>
        <begin position="87"/>
        <end position="110"/>
    </location>
</feature>
<evidence type="ECO:0000313" key="2">
    <source>
        <dbReference type="EMBL" id="KAK8894984.1"/>
    </source>
</evidence>
<name>A0ABR2KV44_9EUKA</name>
<keyword evidence="1" id="KW-0812">Transmembrane</keyword>
<dbReference type="Proteomes" id="UP001470230">
    <property type="component" value="Unassembled WGS sequence"/>
</dbReference>
<comment type="caution">
    <text evidence="2">The sequence shown here is derived from an EMBL/GenBank/DDBJ whole genome shotgun (WGS) entry which is preliminary data.</text>
</comment>